<proteinExistence type="predicted"/>
<evidence type="ECO:0000313" key="1">
    <source>
        <dbReference type="EMBL" id="GIF77737.1"/>
    </source>
</evidence>
<organism evidence="1 2">
    <name type="scientific">Asanoa siamensis</name>
    <dbReference type="NCBI Taxonomy" id="926357"/>
    <lineage>
        <taxon>Bacteria</taxon>
        <taxon>Bacillati</taxon>
        <taxon>Actinomycetota</taxon>
        <taxon>Actinomycetes</taxon>
        <taxon>Micromonosporales</taxon>
        <taxon>Micromonosporaceae</taxon>
        <taxon>Asanoa</taxon>
    </lineage>
</organism>
<comment type="caution">
    <text evidence="1">The sequence shown here is derived from an EMBL/GenBank/DDBJ whole genome shotgun (WGS) entry which is preliminary data.</text>
</comment>
<sequence length="159" mass="16573">MAVVTASLVPAVLPRTPGSAATAGRHSLRLGPLPLPMLAPDGTRSADTVHALTAVDRSGRIGARGILAELGWLPGTRLAVSERAGVITLQVGSEGRSRVDRRGYLILALTVRRWCRLATGDQLLLVADRRTSVVTGYPLPVLDRLLDAASAPGDGGGQQ</sequence>
<keyword evidence="2" id="KW-1185">Reference proteome</keyword>
<dbReference type="Proteomes" id="UP000604117">
    <property type="component" value="Unassembled WGS sequence"/>
</dbReference>
<accession>A0ABQ4D3N6</accession>
<name>A0ABQ4D3N6_9ACTN</name>
<dbReference type="EMBL" id="BONE01000101">
    <property type="protein sequence ID" value="GIF77737.1"/>
    <property type="molecule type" value="Genomic_DNA"/>
</dbReference>
<reference evidence="1 2" key="1">
    <citation type="submission" date="2021-01" db="EMBL/GenBank/DDBJ databases">
        <title>Whole genome shotgun sequence of Asanoa siamensis NBRC 107932.</title>
        <authorList>
            <person name="Komaki H."/>
            <person name="Tamura T."/>
        </authorList>
    </citation>
    <scope>NUCLEOTIDE SEQUENCE [LARGE SCALE GENOMIC DNA]</scope>
    <source>
        <strain evidence="1 2">NBRC 107932</strain>
    </source>
</reference>
<protein>
    <submittedName>
        <fullName evidence="1">Uncharacterized protein</fullName>
    </submittedName>
</protein>
<evidence type="ECO:0000313" key="2">
    <source>
        <dbReference type="Proteomes" id="UP000604117"/>
    </source>
</evidence>
<gene>
    <name evidence="1" type="ORF">Asi02nite_72550</name>
</gene>